<reference evidence="2 3" key="1">
    <citation type="submission" date="2015-08" db="EMBL/GenBank/DDBJ databases">
        <title>Next Generation Sequencing and Analysis of the Genome of Puccinia sorghi L Schw, the Causal Agent of Maize Common Rust.</title>
        <authorList>
            <person name="Rochi L."/>
            <person name="Burguener G."/>
            <person name="Darino M."/>
            <person name="Turjanski A."/>
            <person name="Kreff E."/>
            <person name="Dieguez M.J."/>
            <person name="Sacco F."/>
        </authorList>
    </citation>
    <scope>NUCLEOTIDE SEQUENCE [LARGE SCALE GENOMIC DNA]</scope>
    <source>
        <strain evidence="2 3">RO10H11247</strain>
    </source>
</reference>
<protein>
    <submittedName>
        <fullName evidence="2">Uncharacterized protein</fullName>
    </submittedName>
</protein>
<dbReference type="GO" id="GO:0000287">
    <property type="term" value="F:magnesium ion binding"/>
    <property type="evidence" value="ECO:0007669"/>
    <property type="project" value="InterPro"/>
</dbReference>
<dbReference type="VEuPathDB" id="FungiDB:VP01_1490g1"/>
<dbReference type="Gene3D" id="3.90.470.20">
    <property type="entry name" value="4'-phosphopantetheinyl transferase domain"/>
    <property type="match status" value="1"/>
</dbReference>
<evidence type="ECO:0000313" key="2">
    <source>
        <dbReference type="EMBL" id="KNZ60850.1"/>
    </source>
</evidence>
<dbReference type="SUPFAM" id="SSF56214">
    <property type="entry name" value="4'-phosphopantetheinyl transferase"/>
    <property type="match status" value="1"/>
</dbReference>
<dbReference type="OrthoDB" id="2507452at2759"/>
<dbReference type="GO" id="GO:0008897">
    <property type="term" value="F:holo-[acyl-carrier-protein] synthase activity"/>
    <property type="evidence" value="ECO:0007669"/>
    <property type="project" value="InterPro"/>
</dbReference>
<evidence type="ECO:0000313" key="3">
    <source>
        <dbReference type="Proteomes" id="UP000037035"/>
    </source>
</evidence>
<gene>
    <name evidence="2" type="ORF">VP01_1490g1</name>
</gene>
<dbReference type="InterPro" id="IPR037143">
    <property type="entry name" value="4-PPantetheinyl_Trfase_dom_sf"/>
</dbReference>
<comment type="caution">
    <text evidence="2">The sequence shown here is derived from an EMBL/GenBank/DDBJ whole genome shotgun (WGS) entry which is preliminary data.</text>
</comment>
<sequence length="227" mass="25122">MWYIPPGAGGWDDTWELEHLVESRKKQVQPKKQGDEDGRRSVGSGFGKTLENETARLDGTTSDSRPRDRRIRCAATVALSWARVRWAIGAVSGTDIERRGAPTGAEGPQQAGALPRQSVRLLPLFSFFYHPILCSKNHVSASSLPFLTSRWTAKEAAYKALYPTHNPSWKHLALLPGPPHAPRKPQLRFLNNNPNNVQLLVSISHDGNFTIASVFAYSSPPLSHLPN</sequence>
<proteinExistence type="predicted"/>
<organism evidence="2 3">
    <name type="scientific">Puccinia sorghi</name>
    <dbReference type="NCBI Taxonomy" id="27349"/>
    <lineage>
        <taxon>Eukaryota</taxon>
        <taxon>Fungi</taxon>
        <taxon>Dikarya</taxon>
        <taxon>Basidiomycota</taxon>
        <taxon>Pucciniomycotina</taxon>
        <taxon>Pucciniomycetes</taxon>
        <taxon>Pucciniales</taxon>
        <taxon>Pucciniaceae</taxon>
        <taxon>Puccinia</taxon>
    </lineage>
</organism>
<dbReference type="Proteomes" id="UP000037035">
    <property type="component" value="Unassembled WGS sequence"/>
</dbReference>
<evidence type="ECO:0000256" key="1">
    <source>
        <dbReference type="SAM" id="MobiDB-lite"/>
    </source>
</evidence>
<name>A0A0L6VL77_9BASI</name>
<feature type="region of interest" description="Disordered" evidence="1">
    <location>
        <begin position="23"/>
        <end position="67"/>
    </location>
</feature>
<keyword evidence="3" id="KW-1185">Reference proteome</keyword>
<dbReference type="EMBL" id="LAVV01005453">
    <property type="protein sequence ID" value="KNZ60850.1"/>
    <property type="molecule type" value="Genomic_DNA"/>
</dbReference>
<dbReference type="AlphaFoldDB" id="A0A0L6VL77"/>
<accession>A0A0L6VL77</accession>